<evidence type="ECO:0000256" key="5">
    <source>
        <dbReference type="ARBA" id="ARBA00022737"/>
    </source>
</evidence>
<reference evidence="11 12" key="1">
    <citation type="submission" date="2017-03" db="EMBL/GenBank/DDBJ databases">
        <authorList>
            <person name="Afonso C.L."/>
            <person name="Miller P.J."/>
            <person name="Scott M.A."/>
            <person name="Spackman E."/>
            <person name="Goraichik I."/>
            <person name="Dimitrov K.M."/>
            <person name="Suarez D.L."/>
            <person name="Swayne D.E."/>
        </authorList>
    </citation>
    <scope>NUCLEOTIDE SEQUENCE [LARGE SCALE GENOMIC DNA]</scope>
    <source>
        <strain evidence="11 12">CECT 7023</strain>
    </source>
</reference>
<keyword evidence="7 11" id="KW-0067">ATP-binding</keyword>
<dbReference type="Gene3D" id="3.40.50.300">
    <property type="entry name" value="P-loop containing nucleotide triphosphate hydrolases"/>
    <property type="match status" value="2"/>
</dbReference>
<evidence type="ECO:0000256" key="1">
    <source>
        <dbReference type="ARBA" id="ARBA00004202"/>
    </source>
</evidence>
<feature type="domain" description="ABC transporter" evidence="10">
    <location>
        <begin position="260"/>
        <end position="503"/>
    </location>
</feature>
<dbReference type="FunFam" id="3.40.50.300:FF:000127">
    <property type="entry name" value="Ribose import ATP-binding protein RbsA"/>
    <property type="match status" value="1"/>
</dbReference>
<dbReference type="SMART" id="SM00382">
    <property type="entry name" value="AAA"/>
    <property type="match status" value="2"/>
</dbReference>
<evidence type="ECO:0000256" key="9">
    <source>
        <dbReference type="ARBA" id="ARBA00023136"/>
    </source>
</evidence>
<evidence type="ECO:0000256" key="7">
    <source>
        <dbReference type="ARBA" id="ARBA00022840"/>
    </source>
</evidence>
<keyword evidence="6" id="KW-0547">Nucleotide-binding</keyword>
<dbReference type="SUPFAM" id="SSF52540">
    <property type="entry name" value="P-loop containing nucleoside triphosphate hydrolases"/>
    <property type="match status" value="2"/>
</dbReference>
<dbReference type="CDD" id="cd03215">
    <property type="entry name" value="ABC_Carb_Monos_II"/>
    <property type="match status" value="1"/>
</dbReference>
<evidence type="ECO:0000256" key="8">
    <source>
        <dbReference type="ARBA" id="ARBA00022967"/>
    </source>
</evidence>
<dbReference type="EC" id="3.6.3.17" evidence="11"/>
<dbReference type="PROSITE" id="PS00211">
    <property type="entry name" value="ABC_TRANSPORTER_1"/>
    <property type="match status" value="1"/>
</dbReference>
<evidence type="ECO:0000313" key="12">
    <source>
        <dbReference type="Proteomes" id="UP000193900"/>
    </source>
</evidence>
<organism evidence="11 12">
    <name type="scientific">Roseisalinus antarcticus</name>
    <dbReference type="NCBI Taxonomy" id="254357"/>
    <lineage>
        <taxon>Bacteria</taxon>
        <taxon>Pseudomonadati</taxon>
        <taxon>Pseudomonadota</taxon>
        <taxon>Alphaproteobacteria</taxon>
        <taxon>Rhodobacterales</taxon>
        <taxon>Roseobacteraceae</taxon>
        <taxon>Roseisalinus</taxon>
    </lineage>
</organism>
<dbReference type="OrthoDB" id="9805029at2"/>
<dbReference type="InterPro" id="IPR027417">
    <property type="entry name" value="P-loop_NTPase"/>
</dbReference>
<accession>A0A1Y5T0I3</accession>
<dbReference type="GO" id="GO:0005886">
    <property type="term" value="C:plasma membrane"/>
    <property type="evidence" value="ECO:0007669"/>
    <property type="project" value="UniProtKB-SubCell"/>
</dbReference>
<gene>
    <name evidence="11" type="primary">rbsA_8</name>
    <name evidence="11" type="ORF">ROA7023_02354</name>
</gene>
<name>A0A1Y5T0I3_9RHOB</name>
<dbReference type="Pfam" id="PF00005">
    <property type="entry name" value="ABC_tran"/>
    <property type="match status" value="2"/>
</dbReference>
<dbReference type="InterPro" id="IPR017871">
    <property type="entry name" value="ABC_transporter-like_CS"/>
</dbReference>
<dbReference type="PANTHER" id="PTHR43790:SF3">
    <property type="entry name" value="D-ALLOSE IMPORT ATP-BINDING PROTEIN ALSA-RELATED"/>
    <property type="match status" value="1"/>
</dbReference>
<protein>
    <submittedName>
        <fullName evidence="11">Ribose import ATP-binding protein RbsA</fullName>
        <ecNumber evidence="11">3.6.3.17</ecNumber>
    </submittedName>
</protein>
<keyword evidence="4" id="KW-0762">Sugar transport</keyword>
<evidence type="ECO:0000256" key="6">
    <source>
        <dbReference type="ARBA" id="ARBA00022741"/>
    </source>
</evidence>
<proteinExistence type="predicted"/>
<keyword evidence="2" id="KW-0813">Transport</keyword>
<keyword evidence="5" id="KW-0677">Repeat</keyword>
<sequence length="511" mass="55260">MTERAASATAPVVSMDAITKTFPGVKALDRVRLDLYPGQVTALVGENGAGKSTTVKILTGIYRPDGGTIRINGDPIVLNTPNDASEAGITAIHQETVLFDELSVAENIFIGHAPRTRWGLIDTAAMHRAARKLLDEIGAPFGTHTQLRELGIASKHLVAIARALSVDARVVIMDEPTAALSHKEIEELYELVETLKSQGKAILFISHKFDEIFRIADRYTVFRDGAFVGDGLIADIDEDALVRMMVGRAVDHIFPQRDPVVGEDVLQVVGYDHPTEFADIGFTLKRGEILGFYGLVGAGRSELMQALFGITRPSKGVTKVNGQIRVIRSPAAAVASGIVYVPEDRGKQGAIIGLPIFQNITLPSLRRTSRSGFLQLAEELRLAREYSERLDLRAASLDQDVGNLSGGNQQKVVIAKWLATQPQVIILDEPTKGIDIGSKAAVHEFMAELASQGLSVIMVSSEIPEVIGMSDRVIVMRDGRIVAEVTGDEMRPETLVRHAAGIAATPQKEEA</sequence>
<keyword evidence="12" id="KW-1185">Reference proteome</keyword>
<evidence type="ECO:0000256" key="2">
    <source>
        <dbReference type="ARBA" id="ARBA00022448"/>
    </source>
</evidence>
<dbReference type="AlphaFoldDB" id="A0A1Y5T0I3"/>
<keyword evidence="9" id="KW-0472">Membrane</keyword>
<dbReference type="InterPro" id="IPR003593">
    <property type="entry name" value="AAA+_ATPase"/>
</dbReference>
<evidence type="ECO:0000259" key="10">
    <source>
        <dbReference type="PROSITE" id="PS50893"/>
    </source>
</evidence>
<dbReference type="InterPro" id="IPR003439">
    <property type="entry name" value="ABC_transporter-like_ATP-bd"/>
</dbReference>
<keyword evidence="11" id="KW-0378">Hydrolase</keyword>
<dbReference type="EMBL" id="FWFZ01000010">
    <property type="protein sequence ID" value="SLN53151.1"/>
    <property type="molecule type" value="Genomic_DNA"/>
</dbReference>
<dbReference type="RefSeq" id="WP_085879201.1">
    <property type="nucleotide sequence ID" value="NZ_FWFZ01000010.1"/>
</dbReference>
<evidence type="ECO:0000313" key="11">
    <source>
        <dbReference type="EMBL" id="SLN53151.1"/>
    </source>
</evidence>
<dbReference type="GO" id="GO:0016887">
    <property type="term" value="F:ATP hydrolysis activity"/>
    <property type="evidence" value="ECO:0007669"/>
    <property type="project" value="InterPro"/>
</dbReference>
<feature type="domain" description="ABC transporter" evidence="10">
    <location>
        <begin position="13"/>
        <end position="249"/>
    </location>
</feature>
<dbReference type="PROSITE" id="PS50893">
    <property type="entry name" value="ABC_TRANSPORTER_2"/>
    <property type="match status" value="2"/>
</dbReference>
<evidence type="ECO:0000256" key="4">
    <source>
        <dbReference type="ARBA" id="ARBA00022597"/>
    </source>
</evidence>
<comment type="subcellular location">
    <subcellularLocation>
        <location evidence="1">Cell membrane</location>
        <topology evidence="1">Peripheral membrane protein</topology>
    </subcellularLocation>
</comment>
<keyword evidence="8" id="KW-1278">Translocase</keyword>
<keyword evidence="3" id="KW-1003">Cell membrane</keyword>
<evidence type="ECO:0000256" key="3">
    <source>
        <dbReference type="ARBA" id="ARBA00022475"/>
    </source>
</evidence>
<dbReference type="InterPro" id="IPR050107">
    <property type="entry name" value="ABC_carbohydrate_import_ATPase"/>
</dbReference>
<dbReference type="CDD" id="cd03216">
    <property type="entry name" value="ABC_Carb_Monos_I"/>
    <property type="match status" value="1"/>
</dbReference>
<dbReference type="Proteomes" id="UP000193900">
    <property type="component" value="Unassembled WGS sequence"/>
</dbReference>
<dbReference type="PANTHER" id="PTHR43790">
    <property type="entry name" value="CARBOHYDRATE TRANSPORT ATP-BINDING PROTEIN MG119-RELATED"/>
    <property type="match status" value="1"/>
</dbReference>
<dbReference type="GO" id="GO:0005524">
    <property type="term" value="F:ATP binding"/>
    <property type="evidence" value="ECO:0007669"/>
    <property type="project" value="UniProtKB-KW"/>
</dbReference>